<feature type="compositionally biased region" description="Polar residues" evidence="1">
    <location>
        <begin position="36"/>
        <end position="48"/>
    </location>
</feature>
<feature type="compositionally biased region" description="Basic and acidic residues" evidence="1">
    <location>
        <begin position="174"/>
        <end position="189"/>
    </location>
</feature>
<feature type="region of interest" description="Disordered" evidence="1">
    <location>
        <begin position="139"/>
        <end position="202"/>
    </location>
</feature>
<proteinExistence type="predicted"/>
<dbReference type="EMBL" id="OIVN01001668">
    <property type="protein sequence ID" value="SPC96400.1"/>
    <property type="molecule type" value="Genomic_DNA"/>
</dbReference>
<sequence>MATKLDFRRLFSCDETSPNNAKESLKLHAPILRLQASSEQGTHTSTKSKTPEVNEVDPTASTIGAKSSGKKLIKTVAKKSIAKKPSVVEVTPGISIIEIEPLEDELDDATTLSTLIRNVAQEYEEVKQFVAALEAKNRAEESERMHLEAEAEAKKKKAKRAREEKRGKRKRRKEEKEVAEKRKEKEKKLPGKMQNNKGHRWCQGKKKMVEQAGRMTAMPAQKVTQPAIEVETLIEAVTFSIEATTPLAQNMPEGLGDIEKLLEYVSLTFQQCQTPTKTSSILTPLEPTNDQLQAGIDQLK</sequence>
<accession>A0A2N9GAB7</accession>
<feature type="compositionally biased region" description="Basic and acidic residues" evidence="1">
    <location>
        <begin position="139"/>
        <end position="153"/>
    </location>
</feature>
<evidence type="ECO:0000313" key="2">
    <source>
        <dbReference type="EMBL" id="SPC96400.1"/>
    </source>
</evidence>
<feature type="region of interest" description="Disordered" evidence="1">
    <location>
        <begin position="36"/>
        <end position="64"/>
    </location>
</feature>
<reference evidence="2" key="1">
    <citation type="submission" date="2018-02" db="EMBL/GenBank/DDBJ databases">
        <authorList>
            <person name="Cohen D.B."/>
            <person name="Kent A.D."/>
        </authorList>
    </citation>
    <scope>NUCLEOTIDE SEQUENCE</scope>
</reference>
<name>A0A2N9GAB7_FAGSY</name>
<evidence type="ECO:0000256" key="1">
    <source>
        <dbReference type="SAM" id="MobiDB-lite"/>
    </source>
</evidence>
<organism evidence="2">
    <name type="scientific">Fagus sylvatica</name>
    <name type="common">Beechnut</name>
    <dbReference type="NCBI Taxonomy" id="28930"/>
    <lineage>
        <taxon>Eukaryota</taxon>
        <taxon>Viridiplantae</taxon>
        <taxon>Streptophyta</taxon>
        <taxon>Embryophyta</taxon>
        <taxon>Tracheophyta</taxon>
        <taxon>Spermatophyta</taxon>
        <taxon>Magnoliopsida</taxon>
        <taxon>eudicotyledons</taxon>
        <taxon>Gunneridae</taxon>
        <taxon>Pentapetalae</taxon>
        <taxon>rosids</taxon>
        <taxon>fabids</taxon>
        <taxon>Fagales</taxon>
        <taxon>Fagaceae</taxon>
        <taxon>Fagus</taxon>
    </lineage>
</organism>
<protein>
    <submittedName>
        <fullName evidence="2">Uncharacterized protein</fullName>
    </submittedName>
</protein>
<dbReference type="AlphaFoldDB" id="A0A2N9GAB7"/>
<gene>
    <name evidence="2" type="ORF">FSB_LOCUS24282</name>
</gene>